<feature type="signal peptide" evidence="6">
    <location>
        <begin position="1"/>
        <end position="22"/>
    </location>
</feature>
<protein>
    <recommendedName>
        <fullName evidence="7">PLAC domain-containing protein</fullName>
    </recommendedName>
</protein>
<dbReference type="PANTHER" id="PTHR13723:SF281">
    <property type="entry name" value="PAPILIN"/>
    <property type="match status" value="1"/>
</dbReference>
<comment type="subcellular location">
    <subcellularLocation>
        <location evidence="1">Secreted</location>
    </subcellularLocation>
</comment>
<organism evidence="8 9">
    <name type="scientific">Lymnaea stagnalis</name>
    <name type="common">Great pond snail</name>
    <name type="synonym">Helix stagnalis</name>
    <dbReference type="NCBI Taxonomy" id="6523"/>
    <lineage>
        <taxon>Eukaryota</taxon>
        <taxon>Metazoa</taxon>
        <taxon>Spiralia</taxon>
        <taxon>Lophotrochozoa</taxon>
        <taxon>Mollusca</taxon>
        <taxon>Gastropoda</taxon>
        <taxon>Heterobranchia</taxon>
        <taxon>Euthyneura</taxon>
        <taxon>Panpulmonata</taxon>
        <taxon>Hygrophila</taxon>
        <taxon>Lymnaeoidea</taxon>
        <taxon>Lymnaeidae</taxon>
        <taxon>Lymnaea</taxon>
    </lineage>
</organism>
<name>A0AAV2IF91_LYMST</name>
<dbReference type="Pfam" id="PF05986">
    <property type="entry name" value="ADAMTS_spacer1"/>
    <property type="match status" value="1"/>
</dbReference>
<evidence type="ECO:0000256" key="6">
    <source>
        <dbReference type="SAM" id="SignalP"/>
    </source>
</evidence>
<gene>
    <name evidence="8" type="ORF">GSLYS_00017982001</name>
</gene>
<proteinExistence type="predicted"/>
<evidence type="ECO:0000256" key="5">
    <source>
        <dbReference type="SAM" id="MobiDB-lite"/>
    </source>
</evidence>
<dbReference type="InterPro" id="IPR036383">
    <property type="entry name" value="TSP1_rpt_sf"/>
</dbReference>
<feature type="compositionally biased region" description="Polar residues" evidence="5">
    <location>
        <begin position="243"/>
        <end position="270"/>
    </location>
</feature>
<evidence type="ECO:0000259" key="7">
    <source>
        <dbReference type="PROSITE" id="PS50900"/>
    </source>
</evidence>
<feature type="region of interest" description="Disordered" evidence="5">
    <location>
        <begin position="207"/>
        <end position="270"/>
    </location>
</feature>
<dbReference type="PROSITE" id="PS50900">
    <property type="entry name" value="PLAC"/>
    <property type="match status" value="1"/>
</dbReference>
<dbReference type="Pfam" id="PF08686">
    <property type="entry name" value="PLAC"/>
    <property type="match status" value="1"/>
</dbReference>
<evidence type="ECO:0000313" key="9">
    <source>
        <dbReference type="Proteomes" id="UP001497497"/>
    </source>
</evidence>
<dbReference type="InterPro" id="IPR010909">
    <property type="entry name" value="PLAC"/>
</dbReference>
<dbReference type="PANTHER" id="PTHR13723">
    <property type="entry name" value="ADAMTS A DISINTEGRIN AND METALLOPROTEASE WITH THROMBOSPONDIN MOTIFS PROTEASE"/>
    <property type="match status" value="1"/>
</dbReference>
<dbReference type="Pfam" id="PF19030">
    <property type="entry name" value="TSP1_ADAMTS"/>
    <property type="match status" value="6"/>
</dbReference>
<dbReference type="EMBL" id="CAXITT010000624">
    <property type="protein sequence ID" value="CAL1544469.1"/>
    <property type="molecule type" value="Genomic_DNA"/>
</dbReference>
<dbReference type="SMART" id="SM00209">
    <property type="entry name" value="TSP1"/>
    <property type="match status" value="6"/>
</dbReference>
<keyword evidence="3 6" id="KW-0732">Signal</keyword>
<dbReference type="PROSITE" id="PS50092">
    <property type="entry name" value="TSP1"/>
    <property type="match status" value="6"/>
</dbReference>
<dbReference type="FunFam" id="2.20.100.10:FF:000005">
    <property type="entry name" value="ADAM metallopeptidase with thrombospondin type 1 motif 9"/>
    <property type="match status" value="3"/>
</dbReference>
<sequence length="834" mass="92414">MGVKCILRFAVVIQLLAHALVASTSSDACGECARDPNSCRRISGLYTVTVLTEGTYNPVVEIPAPACAINITEFRQSSNYIAVKTKSDQGIVNSFWGLGQPGAYYGAGTKFTYDRGSGSCRGTCIRADGPTSEAIVVQILYYDKNPGIAYTFTVPNHVAFTPYDGVSTKQHTVASPGHVVLGSETAPSPLKSRHNLTSLHHRRHRQRQAHANHTSAGDGEVFDGEFNTGYQSSRSEGRPDATSALTGQISVRTSQQRPSPSYDYTGSRYGTHTLGGRGLSYTYAGDNGSVSHRREQPERVPGRQIVDRVQPQNPYAIRKLPSPEYIAQPRHQNAPLLGPGQHHQSLTPTSSYLEENDVEQFDVNNSRFPPGQTKGNGPNQYRWKISGFTECSHSCGGGAQNTNIICVSIGSRTQVVVTPENCADHLKPRAQTVQCNTSPCDPKWEAKDWSECSATCGSGTQTRIVECQQRFSPSLTLKVSADQCGQEDKPAIAQQCEAELCAQWKTGPWSECNKDCGGGEKQRDVRCVDKFEFHIPANYCTEASPKSSERCNTQACTSVWWISDWSKECSESCGPGKRSRTAVCMNNRGNVVPPSSCNKRDLPKLEESCRGADGCSGVWFVGVWGRCSAECGNGVRVRHVVCLKKIQSALNIVRDEECDIKQKPKTEEACVSTACNARWYTSPWSECSVTCGEGRRTREIRCIEDNKRQSANCLESLRPKAQEICSETPCPFRKQPQKPVRRGNRNNKDNQQPLELRQEEQFNEELENFLESGDEFHRKNPHKSSDKVPILTITAKKQDKSCQDSYWNCRMVTQARLCSYIYYQKLCCESCKKI</sequence>
<dbReference type="SUPFAM" id="SSF82895">
    <property type="entry name" value="TSP-1 type 1 repeat"/>
    <property type="match status" value="6"/>
</dbReference>
<dbReference type="InterPro" id="IPR010294">
    <property type="entry name" value="ADAMTS_spacer1"/>
</dbReference>
<dbReference type="Gene3D" id="2.60.120.830">
    <property type="match status" value="1"/>
</dbReference>
<keyword evidence="2" id="KW-0964">Secreted</keyword>
<dbReference type="InterPro" id="IPR000884">
    <property type="entry name" value="TSP1_rpt"/>
</dbReference>
<feature type="domain" description="PLAC" evidence="7">
    <location>
        <begin position="798"/>
        <end position="834"/>
    </location>
</feature>
<dbReference type="GO" id="GO:0005576">
    <property type="term" value="C:extracellular region"/>
    <property type="evidence" value="ECO:0007669"/>
    <property type="project" value="UniProtKB-SubCell"/>
</dbReference>
<feature type="region of interest" description="Disordered" evidence="5">
    <location>
        <begin position="734"/>
        <end position="757"/>
    </location>
</feature>
<evidence type="ECO:0000256" key="3">
    <source>
        <dbReference type="ARBA" id="ARBA00022729"/>
    </source>
</evidence>
<dbReference type="AlphaFoldDB" id="A0AAV2IF91"/>
<evidence type="ECO:0000256" key="2">
    <source>
        <dbReference type="ARBA" id="ARBA00022525"/>
    </source>
</evidence>
<evidence type="ECO:0000256" key="4">
    <source>
        <dbReference type="ARBA" id="ARBA00022737"/>
    </source>
</evidence>
<feature type="chain" id="PRO_5043707653" description="PLAC domain-containing protein" evidence="6">
    <location>
        <begin position="23"/>
        <end position="834"/>
    </location>
</feature>
<evidence type="ECO:0000313" key="8">
    <source>
        <dbReference type="EMBL" id="CAL1544469.1"/>
    </source>
</evidence>
<evidence type="ECO:0000256" key="1">
    <source>
        <dbReference type="ARBA" id="ARBA00004613"/>
    </source>
</evidence>
<feature type="compositionally biased region" description="Basic residues" evidence="5">
    <location>
        <begin position="735"/>
        <end position="745"/>
    </location>
</feature>
<keyword evidence="4" id="KW-0677">Repeat</keyword>
<dbReference type="Proteomes" id="UP001497497">
    <property type="component" value="Unassembled WGS sequence"/>
</dbReference>
<reference evidence="8 9" key="1">
    <citation type="submission" date="2024-04" db="EMBL/GenBank/DDBJ databases">
        <authorList>
            <consortium name="Genoscope - CEA"/>
            <person name="William W."/>
        </authorList>
    </citation>
    <scope>NUCLEOTIDE SEQUENCE [LARGE SCALE GENOMIC DNA]</scope>
</reference>
<dbReference type="InterPro" id="IPR050439">
    <property type="entry name" value="ADAMTS_ADAMTS-like"/>
</dbReference>
<accession>A0AAV2IF91</accession>
<keyword evidence="9" id="KW-1185">Reference proteome</keyword>
<comment type="caution">
    <text evidence="8">The sequence shown here is derived from an EMBL/GenBank/DDBJ whole genome shotgun (WGS) entry which is preliminary data.</text>
</comment>
<dbReference type="Gene3D" id="2.20.100.10">
    <property type="entry name" value="Thrombospondin type-1 (TSP1) repeat"/>
    <property type="match status" value="5"/>
</dbReference>